<feature type="compositionally biased region" description="Basic and acidic residues" evidence="1">
    <location>
        <begin position="1206"/>
        <end position="1217"/>
    </location>
</feature>
<feature type="region of interest" description="Disordered" evidence="1">
    <location>
        <begin position="687"/>
        <end position="758"/>
    </location>
</feature>
<evidence type="ECO:0008006" key="4">
    <source>
        <dbReference type="Google" id="ProtNLM"/>
    </source>
</evidence>
<feature type="region of interest" description="Disordered" evidence="1">
    <location>
        <begin position="1377"/>
        <end position="1407"/>
    </location>
</feature>
<feature type="compositionally biased region" description="Basic residues" evidence="1">
    <location>
        <begin position="956"/>
        <end position="970"/>
    </location>
</feature>
<protein>
    <recommendedName>
        <fullName evidence="4">Telomere-associated protein RIF1</fullName>
    </recommendedName>
</protein>
<accession>A0AAV1J3H4</accession>
<feature type="compositionally biased region" description="Polar residues" evidence="1">
    <location>
        <begin position="1170"/>
        <end position="1201"/>
    </location>
</feature>
<organism evidence="2 3">
    <name type="scientific">Leptosia nina</name>
    <dbReference type="NCBI Taxonomy" id="320188"/>
    <lineage>
        <taxon>Eukaryota</taxon>
        <taxon>Metazoa</taxon>
        <taxon>Ecdysozoa</taxon>
        <taxon>Arthropoda</taxon>
        <taxon>Hexapoda</taxon>
        <taxon>Insecta</taxon>
        <taxon>Pterygota</taxon>
        <taxon>Neoptera</taxon>
        <taxon>Endopterygota</taxon>
        <taxon>Lepidoptera</taxon>
        <taxon>Glossata</taxon>
        <taxon>Ditrysia</taxon>
        <taxon>Papilionoidea</taxon>
        <taxon>Pieridae</taxon>
        <taxon>Pierinae</taxon>
        <taxon>Leptosia</taxon>
    </lineage>
</organism>
<name>A0AAV1J3H4_9NEOP</name>
<feature type="compositionally biased region" description="Polar residues" evidence="1">
    <location>
        <begin position="1237"/>
        <end position="1247"/>
    </location>
</feature>
<feature type="compositionally biased region" description="Polar residues" evidence="1">
    <location>
        <begin position="1377"/>
        <end position="1406"/>
    </location>
</feature>
<keyword evidence="3" id="KW-1185">Reference proteome</keyword>
<proteinExistence type="predicted"/>
<feature type="compositionally biased region" description="Low complexity" evidence="1">
    <location>
        <begin position="733"/>
        <end position="743"/>
    </location>
</feature>
<evidence type="ECO:0000313" key="3">
    <source>
        <dbReference type="Proteomes" id="UP001497472"/>
    </source>
</evidence>
<feature type="compositionally biased region" description="Low complexity" evidence="1">
    <location>
        <begin position="1269"/>
        <end position="1286"/>
    </location>
</feature>
<dbReference type="EMBL" id="CAVLEF010000004">
    <property type="protein sequence ID" value="CAK1543608.1"/>
    <property type="molecule type" value="Genomic_DNA"/>
</dbReference>
<evidence type="ECO:0000256" key="1">
    <source>
        <dbReference type="SAM" id="MobiDB-lite"/>
    </source>
</evidence>
<feature type="region of interest" description="Disordered" evidence="1">
    <location>
        <begin position="951"/>
        <end position="982"/>
    </location>
</feature>
<dbReference type="Proteomes" id="UP001497472">
    <property type="component" value="Unassembled WGS sequence"/>
</dbReference>
<evidence type="ECO:0000313" key="2">
    <source>
        <dbReference type="EMBL" id="CAK1543608.1"/>
    </source>
</evidence>
<feature type="compositionally biased region" description="Basic residues" evidence="1">
    <location>
        <begin position="693"/>
        <end position="724"/>
    </location>
</feature>
<feature type="region of interest" description="Disordered" evidence="1">
    <location>
        <begin position="1164"/>
        <end position="1335"/>
    </location>
</feature>
<feature type="compositionally biased region" description="Basic residues" evidence="1">
    <location>
        <begin position="873"/>
        <end position="894"/>
    </location>
</feature>
<comment type="caution">
    <text evidence="2">The sequence shown here is derived from an EMBL/GenBank/DDBJ whole genome shotgun (WGS) entry which is preliminary data.</text>
</comment>
<feature type="compositionally biased region" description="Polar residues" evidence="1">
    <location>
        <begin position="1312"/>
        <end position="1323"/>
    </location>
</feature>
<feature type="compositionally biased region" description="Basic and acidic residues" evidence="1">
    <location>
        <begin position="971"/>
        <end position="980"/>
    </location>
</feature>
<feature type="region of interest" description="Disordered" evidence="1">
    <location>
        <begin position="855"/>
        <end position="896"/>
    </location>
</feature>
<feature type="compositionally biased region" description="Polar residues" evidence="1">
    <location>
        <begin position="857"/>
        <end position="871"/>
    </location>
</feature>
<reference evidence="2 3" key="1">
    <citation type="submission" date="2023-11" db="EMBL/GenBank/DDBJ databases">
        <authorList>
            <person name="Okamura Y."/>
        </authorList>
    </citation>
    <scope>NUCLEOTIDE SEQUENCE [LARGE SCALE GENOMIC DNA]</scope>
</reference>
<gene>
    <name evidence="2" type="ORF">LNINA_LOCUS3415</name>
</gene>
<sequence length="1531" mass="173734">MDINNFVKNVNSLDTYISLDSDVMFNKYLGLTPSLDVDTIDAIEKIKSLEVQYFLKYHVNGAAFKMLENILSVPSAKTWNIIGKNCLVILQSWFCALKNQIMHQNEHWWIFLLSLLKLMKILRTKHTTLDNQIVQILGKDLLYVATQEKLTQNQMFEVIQVFNTCSAGSTRELRFFLKDSFNQYFVKLSHTIIKCGDFHIQNSIVETLIRWLLPRKELSVRRDAAAKWFPEKMFSKSAIDLFLSTDWRNFFQDSRAFLNAQNEGNELVTSVQCNGMTIGSMEIISLRGKKVWLDFNLGNRCITLMLSHSLLELLGTRNSISEAIVIAERNATSAKMMKEKTLVKLAVSIEDPRMLHRSKILAEAMLTERQVIIYLNGESALKVHKTLQKIFEQKYEVLFNIDQLKTEQGGHTLENEISLREQLKLFQAGPFEKRDRPCAERAPNLSAISEVSETSERQNISEASTRLIKPRCGVAHAQEGGKSEPSFVYHDGDSNSFLLVATVDSSEANDILDKLPKNITTDEFMAQELQSREIQDKTMKDNVDDNMNEVTSLGFSQQTNVDDIVEGTPVDWITKRRKHPPVSSKVNKTEYDEQVVENFFAQHFRQDKDGQLIINPTVEQRVNDQRSHSGFVQAPSYDTREELVNTNAVECVNRLNDKVPDDPKYDFPQIDHECLDVAKNLSTEADLHATNKTSKKKPTKSVNPTKKKVKGAKISKGLKAKKGKLQMERLNEENNNNKNTPNNEDTHKSRRRKLYSPRDSITFNEKTGAVVPESEDSEFKGTPKFSVYREIQNTRRSIRNKRNINTKALLSPNSKRLNEIFDNLLGDRVIDKNSKGTKKKDLSIYNFSTDSEDEFQSRQQISSGNSKTASRYRQCKRKSKPNKAPQRKATRKKTVKDSIGYTNELIDERKRAAAEVNLNASLVVEKPAEICDNIEPIITVSPQIEELEKLPDKRKNISKRRAKKKKKSINSRKEDTRDTEESISPMLNYEAIPKKKEFKDSIDAFEKSRKDSSPSDSMVDITELIKSTNAQSDGNSSDSPHFETVEATVYIEPISAPKTPTLHYKNQLSFPNNPIEDAIEVINDAPDVTKSISVQNQSLRKLDKNKDEISELPEPRKINNTDVSLVPANVFKAKAGINSNNLDEHTCNNLAVVKIVRLTPEQIHSRTQRNHSNGSNESGARQNVYPRNTRSGTRISQTSIISPIRSFEHRYDLRQKSTPEASEIYKPCSKKDRRGSAKTSNTPSNPECASPKTRKQTVHTPPVKRLFVSPTGSISSSKSGEVNNSQSEKRKRRHSVIMPSRPKSVRPRKDSTSSSNSGEMNTNNKKRKRSSALGSDKILASSALNESDSGMFNRIPPPGNIQFKPFGEVDDARIVSPAQQDTPSRGNCLEPSTSSQDNSPKSSDMNPRSVLQDILKKVIEKVQSDLAQRDKMLASKFKRLRLNAQKLIDAAQAQRQEIYFQTGISVLKVVQSVLSDKFNEMNCQCIENEDETMKNLLSKEGIEKILTEDRRRSEELLASLMQDVIRYTNSI</sequence>